<reference evidence="3 4" key="1">
    <citation type="submission" date="2018-03" db="EMBL/GenBank/DDBJ databases">
        <title>The draft genome of Sphingosinicella sp. GL-C-18.</title>
        <authorList>
            <person name="Liu L."/>
            <person name="Li L."/>
            <person name="Liang L."/>
            <person name="Zhang X."/>
            <person name="Wang T."/>
        </authorList>
    </citation>
    <scope>NUCLEOTIDE SEQUENCE [LARGE SCALE GENOMIC DNA]</scope>
    <source>
        <strain evidence="3 4">GL-C-18</strain>
    </source>
</reference>
<dbReference type="Pfam" id="PF03797">
    <property type="entry name" value="Autotransporter"/>
    <property type="match status" value="1"/>
</dbReference>
<organism evidence="3 4">
    <name type="scientific">Allosphingosinicella deserti</name>
    <dbReference type="NCBI Taxonomy" id="2116704"/>
    <lineage>
        <taxon>Bacteria</taxon>
        <taxon>Pseudomonadati</taxon>
        <taxon>Pseudomonadota</taxon>
        <taxon>Alphaproteobacteria</taxon>
        <taxon>Sphingomonadales</taxon>
        <taxon>Sphingomonadaceae</taxon>
        <taxon>Allosphingosinicella</taxon>
    </lineage>
</organism>
<dbReference type="SUPFAM" id="SSF103515">
    <property type="entry name" value="Autotransporter"/>
    <property type="match status" value="1"/>
</dbReference>
<feature type="domain" description="Autotransporter" evidence="2">
    <location>
        <begin position="786"/>
        <end position="1068"/>
    </location>
</feature>
<comment type="caution">
    <text evidence="3">The sequence shown here is derived from an EMBL/GenBank/DDBJ whole genome shotgun (WGS) entry which is preliminary data.</text>
</comment>
<dbReference type="EMBL" id="PXYI01000013">
    <property type="protein sequence ID" value="PSJ36569.1"/>
    <property type="molecule type" value="Genomic_DNA"/>
</dbReference>
<feature type="region of interest" description="Disordered" evidence="1">
    <location>
        <begin position="267"/>
        <end position="292"/>
    </location>
</feature>
<dbReference type="InterPro" id="IPR005546">
    <property type="entry name" value="Autotransporte_beta"/>
</dbReference>
<evidence type="ECO:0000313" key="4">
    <source>
        <dbReference type="Proteomes" id="UP000241167"/>
    </source>
</evidence>
<dbReference type="Gene3D" id="2.40.128.130">
    <property type="entry name" value="Autotransporter beta-domain"/>
    <property type="match status" value="1"/>
</dbReference>
<dbReference type="PROSITE" id="PS51208">
    <property type="entry name" value="AUTOTRANSPORTER"/>
    <property type="match status" value="1"/>
</dbReference>
<dbReference type="InterPro" id="IPR036709">
    <property type="entry name" value="Autotransporte_beta_dom_sf"/>
</dbReference>
<dbReference type="SMART" id="SM00869">
    <property type="entry name" value="Autotransporter"/>
    <property type="match status" value="1"/>
</dbReference>
<dbReference type="Proteomes" id="UP000241167">
    <property type="component" value="Unassembled WGS sequence"/>
</dbReference>
<keyword evidence="4" id="KW-1185">Reference proteome</keyword>
<name>A0A2P7QF27_9SPHN</name>
<proteinExistence type="predicted"/>
<accession>A0A2P7QF27</accession>
<sequence length="1068" mass="106619">MTPLALFAITGTSAQAETTITTKVTTAQKTSTIKAGAADDLRITSAGSVVPTVAGAAVTLDSNNKVTNEGLIQTNDVNDVTGILANAGTTGTITNSGKIELLESYAPTDGDKDGDLDGALASGTRRIGIRTAPGGTFTGNVVNSGTITIEGNDSAGIALDGALAGSLTQSGTITVVGDRAVGVRAGDVSGDVRITGNTGATGLNATAVSLDGNVGGAFVIQASVASTGYRATTAPSDVSKLDADDLLQGGPAIRVGADVAKGIFFDVPPKDSSTTDNDEDKDGVEDAKEGSAAVTSFGSAPALLVGSATRTVAIGAVAGNANGHGMVLNGTVTGRGVYGGVDANGIVIGGLGQAVSVAGGMTVTGAVGAVSNAANATGIRIGSGATVNEIRVAGSVTAQGASTATTISRGIVVDQGATVTAIRNSGTIGAAASGAGSASAIVDNSGKVSLVENSGAITIATLGLDTGRAVAIDLRSNNAGVIVRQTLVGQGVAAPSISGDILFGAGDDQLDLADGKVLGTSRFGTGANRLTMSGDAEYSGGAVFGAGADRMTLGGTSVFSGSADFGGGADVLALSGTARFSGTLVNAGSLAVDVAGGTLELASTGTAAIGSLTVGSAGVLGVTLDPAAGKSSLYQVAGTASFAQGSKLQVRLNSVSGSLGTYTVLKAGTLTGTAGLTSTSVLLPAFLKSSLTASEQAGEIKVAITRKSASEIGLNRSEAGAWDAVYSVLDKDAKVAGAFLQMTETETLRDSIQQLLPEHAGGVFETVTQASRTTARMLRDPGAPYVDAGTWGFWVQQVAWGTSKDLGDTSEYDITGWGANGGAEIALGGAGRIGASLSYLSGRDEGINDSEVRTDQYELAVHWRGQWGGFRSFVRGSAAAIKLDGTRQFSATVGGEEIRRTSSGEWDGRLYSAAAGISYEAEFGRLSLRPLLAIDYYRLTEDGYTETGGGSAMDLVVDDRKSDEFAGEASLTLGYAFKAPSGKDDGFFRAEIEGGRRQILGGDIGATTARFAGGTPFTLLPEKRTDGWTGKLRLIGGSGDFSIGGEVGAEEQQGRAAVSGRIALQIGF</sequence>
<evidence type="ECO:0000256" key="1">
    <source>
        <dbReference type="SAM" id="MobiDB-lite"/>
    </source>
</evidence>
<evidence type="ECO:0000313" key="3">
    <source>
        <dbReference type="EMBL" id="PSJ36569.1"/>
    </source>
</evidence>
<dbReference type="AlphaFoldDB" id="A0A2P7QF27"/>
<evidence type="ECO:0000259" key="2">
    <source>
        <dbReference type="PROSITE" id="PS51208"/>
    </source>
</evidence>
<protein>
    <submittedName>
        <fullName evidence="3">Autotransporter domain-containing protein</fullName>
    </submittedName>
</protein>
<gene>
    <name evidence="3" type="ORF">C7I55_25630</name>
</gene>